<dbReference type="GO" id="GO:0030976">
    <property type="term" value="F:thiamine pyrophosphate binding"/>
    <property type="evidence" value="ECO:0007669"/>
    <property type="project" value="InterPro"/>
</dbReference>
<comment type="caution">
    <text evidence="7">The sequence shown here is derived from an EMBL/GenBank/DDBJ whole genome shotgun (WGS) entry which is preliminary data.</text>
</comment>
<proteinExistence type="inferred from homology"/>
<dbReference type="Pfam" id="PF02775">
    <property type="entry name" value="TPP_enzyme_C"/>
    <property type="match status" value="1"/>
</dbReference>
<keyword evidence="8" id="KW-1185">Reference proteome</keyword>
<organism evidence="7 8">
    <name type="scientific">Aquamicrobium lusatiense</name>
    <dbReference type="NCBI Taxonomy" id="89772"/>
    <lineage>
        <taxon>Bacteria</taxon>
        <taxon>Pseudomonadati</taxon>
        <taxon>Pseudomonadota</taxon>
        <taxon>Alphaproteobacteria</taxon>
        <taxon>Hyphomicrobiales</taxon>
        <taxon>Phyllobacteriaceae</taxon>
        <taxon>Aquamicrobium</taxon>
    </lineage>
</organism>
<dbReference type="InterPro" id="IPR029035">
    <property type="entry name" value="DHS-like_NAD/FAD-binding_dom"/>
</dbReference>
<accession>A0A7W9S4X9</accession>
<dbReference type="Gene3D" id="3.40.50.1220">
    <property type="entry name" value="TPP-binding domain"/>
    <property type="match status" value="1"/>
</dbReference>
<evidence type="ECO:0000256" key="1">
    <source>
        <dbReference type="ARBA" id="ARBA00007812"/>
    </source>
</evidence>
<protein>
    <submittedName>
        <fullName evidence="7">Thiamine pyrophosphate-dependent acetolactate synthase large subunit-like protein</fullName>
    </submittedName>
</protein>
<name>A0A7W9S4X9_9HYPH</name>
<dbReference type="Proteomes" id="UP000533306">
    <property type="component" value="Unassembled WGS sequence"/>
</dbReference>
<dbReference type="Pfam" id="PF02776">
    <property type="entry name" value="TPP_enzyme_N"/>
    <property type="match status" value="1"/>
</dbReference>
<dbReference type="InterPro" id="IPR029061">
    <property type="entry name" value="THDP-binding"/>
</dbReference>
<dbReference type="GO" id="GO:0003984">
    <property type="term" value="F:acetolactate synthase activity"/>
    <property type="evidence" value="ECO:0007669"/>
    <property type="project" value="TreeGrafter"/>
</dbReference>
<dbReference type="Pfam" id="PF00205">
    <property type="entry name" value="TPP_enzyme_M"/>
    <property type="match status" value="1"/>
</dbReference>
<dbReference type="PANTHER" id="PTHR18968">
    <property type="entry name" value="THIAMINE PYROPHOSPHATE ENZYMES"/>
    <property type="match status" value="1"/>
</dbReference>
<dbReference type="InterPro" id="IPR012000">
    <property type="entry name" value="Thiamin_PyroP_enz_cen_dom"/>
</dbReference>
<dbReference type="CDD" id="cd00568">
    <property type="entry name" value="TPP_enzymes"/>
    <property type="match status" value="1"/>
</dbReference>
<feature type="domain" description="Thiamine pyrophosphate enzyme N-terminal TPP-binding" evidence="6">
    <location>
        <begin position="11"/>
        <end position="122"/>
    </location>
</feature>
<evidence type="ECO:0000313" key="7">
    <source>
        <dbReference type="EMBL" id="MBB6014120.1"/>
    </source>
</evidence>
<dbReference type="GO" id="GO:0000287">
    <property type="term" value="F:magnesium ion binding"/>
    <property type="evidence" value="ECO:0007669"/>
    <property type="project" value="InterPro"/>
</dbReference>
<evidence type="ECO:0000259" key="5">
    <source>
        <dbReference type="Pfam" id="PF02775"/>
    </source>
</evidence>
<dbReference type="InterPro" id="IPR012001">
    <property type="entry name" value="Thiamin_PyroP_enz_TPP-bd_dom"/>
</dbReference>
<dbReference type="SUPFAM" id="SSF52467">
    <property type="entry name" value="DHS-like NAD/FAD-binding domain"/>
    <property type="match status" value="1"/>
</dbReference>
<evidence type="ECO:0000259" key="6">
    <source>
        <dbReference type="Pfam" id="PF02776"/>
    </source>
</evidence>
<evidence type="ECO:0000313" key="8">
    <source>
        <dbReference type="Proteomes" id="UP000533306"/>
    </source>
</evidence>
<keyword evidence="2 3" id="KW-0786">Thiamine pyrophosphate</keyword>
<dbReference type="PANTHER" id="PTHR18968:SF13">
    <property type="entry name" value="ACETOLACTATE SYNTHASE CATALYTIC SUBUNIT, MITOCHONDRIAL"/>
    <property type="match status" value="1"/>
</dbReference>
<dbReference type="GO" id="GO:0009097">
    <property type="term" value="P:isoleucine biosynthetic process"/>
    <property type="evidence" value="ECO:0007669"/>
    <property type="project" value="TreeGrafter"/>
</dbReference>
<gene>
    <name evidence="7" type="ORF">HNR59_003514</name>
</gene>
<evidence type="ECO:0000256" key="2">
    <source>
        <dbReference type="ARBA" id="ARBA00023052"/>
    </source>
</evidence>
<dbReference type="SUPFAM" id="SSF52518">
    <property type="entry name" value="Thiamin diphosphate-binding fold (THDP-binding)"/>
    <property type="match status" value="2"/>
</dbReference>
<dbReference type="CDD" id="cd07035">
    <property type="entry name" value="TPP_PYR_POX_like"/>
    <property type="match status" value="1"/>
</dbReference>
<dbReference type="InterPro" id="IPR045229">
    <property type="entry name" value="TPP_enz"/>
</dbReference>
<comment type="similarity">
    <text evidence="1 3">Belongs to the TPP enzyme family.</text>
</comment>
<feature type="domain" description="Thiamine pyrophosphate enzyme TPP-binding" evidence="5">
    <location>
        <begin position="391"/>
        <end position="537"/>
    </location>
</feature>
<dbReference type="EMBL" id="JACHEU010000004">
    <property type="protein sequence ID" value="MBB6014120.1"/>
    <property type="molecule type" value="Genomic_DNA"/>
</dbReference>
<dbReference type="AlphaFoldDB" id="A0A7W9S4X9"/>
<reference evidence="7 8" key="1">
    <citation type="submission" date="2020-08" db="EMBL/GenBank/DDBJ databases">
        <title>Genomic Encyclopedia of Type Strains, Phase IV (KMG-IV): sequencing the most valuable type-strain genomes for metagenomic binning, comparative biology and taxonomic classification.</title>
        <authorList>
            <person name="Goeker M."/>
        </authorList>
    </citation>
    <scope>NUCLEOTIDE SEQUENCE [LARGE SCALE GENOMIC DNA]</scope>
    <source>
        <strain evidence="7 8">DSM 11099</strain>
    </source>
</reference>
<dbReference type="Gene3D" id="3.40.50.970">
    <property type="match status" value="2"/>
</dbReference>
<feature type="domain" description="Thiamine pyrophosphate enzyme central" evidence="4">
    <location>
        <begin position="195"/>
        <end position="324"/>
    </location>
</feature>
<evidence type="ECO:0000256" key="3">
    <source>
        <dbReference type="RuleBase" id="RU362132"/>
    </source>
</evidence>
<evidence type="ECO:0000259" key="4">
    <source>
        <dbReference type="Pfam" id="PF00205"/>
    </source>
</evidence>
<dbReference type="GO" id="GO:0050660">
    <property type="term" value="F:flavin adenine dinucleotide binding"/>
    <property type="evidence" value="ECO:0007669"/>
    <property type="project" value="TreeGrafter"/>
</dbReference>
<dbReference type="RefSeq" id="WP_183832305.1">
    <property type="nucleotide sequence ID" value="NZ_JACHEU010000004.1"/>
</dbReference>
<dbReference type="GO" id="GO:0005948">
    <property type="term" value="C:acetolactate synthase complex"/>
    <property type="evidence" value="ECO:0007669"/>
    <property type="project" value="TreeGrafter"/>
</dbReference>
<sequence length="548" mass="58468">MNIGTSTSLQVHRALARSLADHGMRTLFGLIGDANLFMVDSFVREQGGRFVAAAHEAGAVLMAQGFAQVSNQIAAATITHGPGLTNAVTALVEAVRSRVPMVVLCGDTPADAPEHLQKIDQREIILATGAGFEQMRTAETTLDDIANAFRRAAIEQRPIVFNMPVDLQWETTVYRKHILRIPDRRALVPDSNDLDDALGIIAAAKRPVILAGRGAVDARDALLRLARRIEAPLSTTLRASGLFGGEPFALGVFGTLSTPVATDIILESDCVVAFGASLNMFTGSHGSFLQGKRVVQVDLDPKNLGSRWKPTIGIVGDAALTAERMIGLLDEAGIPGSGHSSPAMAQAIAGYKPEPRFPDWAGEPKAGTVELHEALRRIDAVVPAQRTIVTDLGRFVGEALRVFRIPDPRAYAHTMSFGAIGAGLPCAIGAAVAEHERPTVLISGDGGFMMGGLTELNTVARNRLDMIIVVCSDGSYGAEHVQFRNRSLDPRQSMFDWPDFAPVAEALGVRGVTVRNQGDLDAAVQAIAARDGPLLIDLRIDPERIAWG</sequence>
<dbReference type="InterPro" id="IPR011766">
    <property type="entry name" value="TPP_enzyme_TPP-bd"/>
</dbReference>
<dbReference type="GO" id="GO:0009099">
    <property type="term" value="P:L-valine biosynthetic process"/>
    <property type="evidence" value="ECO:0007669"/>
    <property type="project" value="TreeGrafter"/>
</dbReference>